<dbReference type="AlphaFoldDB" id="A0A2S2DTG4"/>
<keyword evidence="3" id="KW-1185">Reference proteome</keyword>
<proteinExistence type="predicted"/>
<organism evidence="2 3">
    <name type="scientific">Aquirufa nivalisilvae</name>
    <dbReference type="NCBI Taxonomy" id="2516557"/>
    <lineage>
        <taxon>Bacteria</taxon>
        <taxon>Pseudomonadati</taxon>
        <taxon>Bacteroidota</taxon>
        <taxon>Cytophagia</taxon>
        <taxon>Cytophagales</taxon>
        <taxon>Flectobacillaceae</taxon>
        <taxon>Aquirufa</taxon>
    </lineage>
</organism>
<sequence length="93" mass="10824">MNYVLIIHEVVDYSSWKKQFDQAANLRKAAGEISFQVLQFQHEPNKVVHFSHWDDLEKAKSFFDSPEVQQIRLDAGVKTPEFNYLNLIDSGIL</sequence>
<feature type="domain" description="ABM" evidence="1">
    <location>
        <begin position="17"/>
        <end position="71"/>
    </location>
</feature>
<dbReference type="KEGG" id="psez:HME7025_00721"/>
<evidence type="ECO:0000313" key="3">
    <source>
        <dbReference type="Proteomes" id="UP000245468"/>
    </source>
</evidence>
<accession>A0A2S2DTG4</accession>
<dbReference type="InterPro" id="IPR011008">
    <property type="entry name" value="Dimeric_a/b-barrel"/>
</dbReference>
<protein>
    <recommendedName>
        <fullName evidence="1">ABM domain-containing protein</fullName>
    </recommendedName>
</protein>
<name>A0A2S2DTG4_9BACT</name>
<dbReference type="Gene3D" id="3.30.70.100">
    <property type="match status" value="1"/>
</dbReference>
<dbReference type="EMBL" id="CP029346">
    <property type="protein sequence ID" value="AWL08592.1"/>
    <property type="molecule type" value="Genomic_DNA"/>
</dbReference>
<gene>
    <name evidence="2" type="ORF">HME7025_00721</name>
</gene>
<dbReference type="Pfam" id="PF03992">
    <property type="entry name" value="ABM"/>
    <property type="match status" value="1"/>
</dbReference>
<dbReference type="RefSeq" id="WP_109322334.1">
    <property type="nucleotide sequence ID" value="NZ_CP029346.1"/>
</dbReference>
<dbReference type="OrthoDB" id="1329448at2"/>
<dbReference type="Proteomes" id="UP000245468">
    <property type="component" value="Chromosome"/>
</dbReference>
<reference evidence="3" key="1">
    <citation type="submission" date="2018-05" db="EMBL/GenBank/DDBJ databases">
        <title>Pseudarcicella sp. HME7025 Genome sequencing and assembly.</title>
        <authorList>
            <person name="Kim H."/>
            <person name="Kang H."/>
            <person name="Joh K."/>
        </authorList>
    </citation>
    <scope>NUCLEOTIDE SEQUENCE [LARGE SCALE GENOMIC DNA]</scope>
    <source>
        <strain evidence="3">HME7025</strain>
    </source>
</reference>
<dbReference type="SUPFAM" id="SSF54909">
    <property type="entry name" value="Dimeric alpha+beta barrel"/>
    <property type="match status" value="1"/>
</dbReference>
<evidence type="ECO:0000259" key="1">
    <source>
        <dbReference type="Pfam" id="PF03992"/>
    </source>
</evidence>
<dbReference type="InterPro" id="IPR007138">
    <property type="entry name" value="ABM_dom"/>
</dbReference>
<evidence type="ECO:0000313" key="2">
    <source>
        <dbReference type="EMBL" id="AWL08592.1"/>
    </source>
</evidence>